<evidence type="ECO:0000256" key="7">
    <source>
        <dbReference type="ARBA" id="ARBA00042722"/>
    </source>
</evidence>
<dbReference type="AlphaFoldDB" id="J6F7N6"/>
<dbReference type="Gene3D" id="1.10.4080.10">
    <property type="entry name" value="ADP-ribosylation/Crystallin J1"/>
    <property type="match status" value="1"/>
</dbReference>
<dbReference type="PANTHER" id="PTHR16222:SF24">
    <property type="entry name" value="ADP-RIBOSYLHYDROLASE ARH3"/>
    <property type="match status" value="1"/>
</dbReference>
<evidence type="ECO:0000256" key="8">
    <source>
        <dbReference type="ARBA" id="ARBA00042850"/>
    </source>
</evidence>
<dbReference type="SUPFAM" id="SSF101478">
    <property type="entry name" value="ADP-ribosylglycohydrolase"/>
    <property type="match status" value="1"/>
</dbReference>
<proteinExistence type="inferred from homology"/>
<evidence type="ECO:0000256" key="5">
    <source>
        <dbReference type="ARBA" id="ARBA00042398"/>
    </source>
</evidence>
<comment type="cofactor">
    <cofactor evidence="12">
        <name>Mg(2+)</name>
        <dbReference type="ChEBI" id="CHEBI:18420"/>
    </cofactor>
    <text evidence="12">Binds 2 magnesium ions per subunit.</text>
</comment>
<comment type="similarity">
    <text evidence="1">Belongs to the ADP-ribosylglycohydrolase family.</text>
</comment>
<organism evidence="13 14">
    <name type="scientific">Trichosporon asahii var. asahii (strain ATCC 90039 / CBS 2479 / JCM 2466 / KCTC 7840 / NBRC 103889/ NCYC 2677 / UAMH 7654)</name>
    <name type="common">Yeast</name>
    <dbReference type="NCBI Taxonomy" id="1186058"/>
    <lineage>
        <taxon>Eukaryota</taxon>
        <taxon>Fungi</taxon>
        <taxon>Dikarya</taxon>
        <taxon>Basidiomycota</taxon>
        <taxon>Agaricomycotina</taxon>
        <taxon>Tremellomycetes</taxon>
        <taxon>Trichosporonales</taxon>
        <taxon>Trichosporonaceae</taxon>
        <taxon>Trichosporon</taxon>
    </lineage>
</organism>
<dbReference type="InterPro" id="IPR036705">
    <property type="entry name" value="Ribosyl_crysJ1_sf"/>
</dbReference>
<dbReference type="EC" id="3.2.1.143" evidence="2"/>
<name>J6F7N6_TRIAS</name>
<dbReference type="Proteomes" id="UP000002748">
    <property type="component" value="Unassembled WGS sequence"/>
</dbReference>
<evidence type="ECO:0000256" key="3">
    <source>
        <dbReference type="ARBA" id="ARBA00022801"/>
    </source>
</evidence>
<comment type="catalytic activity">
    <reaction evidence="11">
        <text>alpha-NAD(+) + H2O = ADP-D-ribose + nicotinamide + H(+)</text>
        <dbReference type="Rhea" id="RHEA:68792"/>
        <dbReference type="ChEBI" id="CHEBI:15377"/>
        <dbReference type="ChEBI" id="CHEBI:15378"/>
        <dbReference type="ChEBI" id="CHEBI:17154"/>
        <dbReference type="ChEBI" id="CHEBI:57967"/>
        <dbReference type="ChEBI" id="CHEBI:77017"/>
    </reaction>
</comment>
<protein>
    <recommendedName>
        <fullName evidence="4">ADP-ribosylhydrolase ARH3</fullName>
        <ecNumber evidence="2">3.2.1.143</ecNumber>
    </recommendedName>
    <alternativeName>
        <fullName evidence="5">ADP-ribose glycohydrolase ARH3</fullName>
    </alternativeName>
    <alternativeName>
        <fullName evidence="6">ADP-ribosylhydrolase 3</fullName>
    </alternativeName>
    <alternativeName>
        <fullName evidence="9">O-acetyl-ADP-ribose deacetylase ARH3</fullName>
    </alternativeName>
    <alternativeName>
        <fullName evidence="10">Poly(ADP-ribose) glycohydrolase ARH3</fullName>
    </alternativeName>
    <alternativeName>
        <fullName evidence="8">[Protein ADP-ribosylarginine] hydrolase-like protein 2</fullName>
    </alternativeName>
    <alternativeName>
        <fullName evidence="7">[Protein ADP-ribosylserine] hydrolase</fullName>
    </alternativeName>
</protein>
<evidence type="ECO:0000256" key="1">
    <source>
        <dbReference type="ARBA" id="ARBA00010702"/>
    </source>
</evidence>
<dbReference type="VEuPathDB" id="FungiDB:A1Q1_07334"/>
<evidence type="ECO:0000313" key="13">
    <source>
        <dbReference type="EMBL" id="EJT51362.1"/>
    </source>
</evidence>
<evidence type="ECO:0000256" key="11">
    <source>
        <dbReference type="ARBA" id="ARBA00049015"/>
    </source>
</evidence>
<keyword evidence="12" id="KW-0460">Magnesium</keyword>
<evidence type="ECO:0000256" key="10">
    <source>
        <dbReference type="ARBA" id="ARBA00043193"/>
    </source>
</evidence>
<comment type="caution">
    <text evidence="13">The sequence shown here is derived from an EMBL/GenBank/DDBJ whole genome shotgun (WGS) entry which is preliminary data.</text>
</comment>
<dbReference type="HOGENOM" id="CLU_024566_4_0_1"/>
<evidence type="ECO:0000256" key="12">
    <source>
        <dbReference type="PIRSR" id="PIRSR605502-1"/>
    </source>
</evidence>
<dbReference type="KEGG" id="tasa:A1Q1_07334"/>
<dbReference type="GeneID" id="25990846"/>
<evidence type="ECO:0000256" key="4">
    <source>
        <dbReference type="ARBA" id="ARBA00041057"/>
    </source>
</evidence>
<feature type="binding site" evidence="12">
    <location>
        <position position="60"/>
    </location>
    <ligand>
        <name>Mg(2+)</name>
        <dbReference type="ChEBI" id="CHEBI:18420"/>
        <label>1</label>
    </ligand>
</feature>
<dbReference type="InterPro" id="IPR005502">
    <property type="entry name" value="Ribosyl_crysJ1"/>
</dbReference>
<gene>
    <name evidence="13" type="ORF">A1Q1_07334</name>
</gene>
<reference evidence="13 14" key="1">
    <citation type="journal article" date="2012" name="Eukaryot. Cell">
        <title>Draft genome sequence of CBS 2479, the standard type strain of Trichosporon asahii.</title>
        <authorList>
            <person name="Yang R.Y."/>
            <person name="Li H.T."/>
            <person name="Zhu H."/>
            <person name="Zhou G.P."/>
            <person name="Wang M."/>
            <person name="Wang L."/>
        </authorList>
    </citation>
    <scope>NUCLEOTIDE SEQUENCE [LARGE SCALE GENOMIC DNA]</scope>
    <source>
        <strain evidence="14">ATCC 90039 / CBS 2479 / JCM 2466 / KCTC 7840 / NCYC 2677 / UAMH 7654</strain>
    </source>
</reference>
<accession>J6F7N6</accession>
<dbReference type="GO" id="GO:0046872">
    <property type="term" value="F:metal ion binding"/>
    <property type="evidence" value="ECO:0007669"/>
    <property type="project" value="UniProtKB-KW"/>
</dbReference>
<dbReference type="RefSeq" id="XP_014183045.1">
    <property type="nucleotide sequence ID" value="XM_014327570.1"/>
</dbReference>
<dbReference type="GO" id="GO:0004649">
    <property type="term" value="F:poly(ADP-ribose) glycohydrolase activity"/>
    <property type="evidence" value="ECO:0007669"/>
    <property type="project" value="UniProtKB-EC"/>
</dbReference>
<keyword evidence="12" id="KW-0479">Metal-binding</keyword>
<dbReference type="InterPro" id="IPR050792">
    <property type="entry name" value="ADP-ribosylglycohydrolase"/>
</dbReference>
<sequence length="330" mass="34903">MTSPQLEEIQKQRARATIVAAAAGDALGANYAAQPDLLAALGDGPVPFATEGPWREGEWTSSTSMAVPLLKVINWLASDQNSDESVHPLNWIVSGWKSLNLRNCGWRLDDLISSLGYPPAPVKNEPLFKQCSYISRQQDVRDGRSDSSEAVARSVPVAIGFLGEGREAKMVGVATAMVRLTQSHPDVVEAAQLLSLALRSAILTGELNLLVHVDSLPYVSAQRKAFWKEKIAAAEKSTAEAFKDTNTTAVGALQAAIAANAGAGDVKTVLEHAIRAGGECNRVACLAGALAGARTGSVPSDLREKIWGESVGPGTAEELESLVNNVLNVE</sequence>
<evidence type="ECO:0000256" key="9">
    <source>
        <dbReference type="ARBA" id="ARBA00043187"/>
    </source>
</evidence>
<evidence type="ECO:0000313" key="14">
    <source>
        <dbReference type="Proteomes" id="UP000002748"/>
    </source>
</evidence>
<dbReference type="Pfam" id="PF03747">
    <property type="entry name" value="ADP_ribosyl_GH"/>
    <property type="match status" value="1"/>
</dbReference>
<dbReference type="EMBL" id="ALBS01000057">
    <property type="protein sequence ID" value="EJT51362.1"/>
    <property type="molecule type" value="Genomic_DNA"/>
</dbReference>
<evidence type="ECO:0000256" key="6">
    <source>
        <dbReference type="ARBA" id="ARBA00042471"/>
    </source>
</evidence>
<evidence type="ECO:0000256" key="2">
    <source>
        <dbReference type="ARBA" id="ARBA00012255"/>
    </source>
</evidence>
<keyword evidence="3 13" id="KW-0378">Hydrolase</keyword>
<dbReference type="PANTHER" id="PTHR16222">
    <property type="entry name" value="ADP-RIBOSYLGLYCOHYDROLASE"/>
    <property type="match status" value="1"/>
</dbReference>